<dbReference type="Pfam" id="PF12833">
    <property type="entry name" value="HTH_18"/>
    <property type="match status" value="1"/>
</dbReference>
<name>A0A9Q3VXR3_9GAMM</name>
<dbReference type="GO" id="GO:0000976">
    <property type="term" value="F:transcription cis-regulatory region binding"/>
    <property type="evidence" value="ECO:0007669"/>
    <property type="project" value="TreeGrafter"/>
</dbReference>
<reference evidence="5" key="1">
    <citation type="submission" date="2022-01" db="EMBL/GenBank/DDBJ databases">
        <authorList>
            <person name="Karlyshev A.V."/>
            <person name="Jaspars M."/>
        </authorList>
    </citation>
    <scope>NUCLEOTIDE SEQUENCE</scope>
    <source>
        <strain evidence="5">AGSA3-2</strain>
    </source>
</reference>
<dbReference type="InterPro" id="IPR009057">
    <property type="entry name" value="Homeodomain-like_sf"/>
</dbReference>
<accession>A0A9Q3VXR3</accession>
<organism evidence="5 6">
    <name type="scientific">Alloalcanivorax xenomutans</name>
    <dbReference type="NCBI Taxonomy" id="1094342"/>
    <lineage>
        <taxon>Bacteria</taxon>
        <taxon>Pseudomonadati</taxon>
        <taxon>Pseudomonadota</taxon>
        <taxon>Gammaproteobacteria</taxon>
        <taxon>Oceanospirillales</taxon>
        <taxon>Alcanivoracaceae</taxon>
        <taxon>Alloalcanivorax</taxon>
    </lineage>
</organism>
<evidence type="ECO:0000259" key="4">
    <source>
        <dbReference type="PROSITE" id="PS01124"/>
    </source>
</evidence>
<evidence type="ECO:0000256" key="2">
    <source>
        <dbReference type="ARBA" id="ARBA00023125"/>
    </source>
</evidence>
<comment type="caution">
    <text evidence="5">The sequence shown here is derived from an EMBL/GenBank/DDBJ whole genome shotgun (WGS) entry which is preliminary data.</text>
</comment>
<dbReference type="SUPFAM" id="SSF46689">
    <property type="entry name" value="Homeodomain-like"/>
    <property type="match status" value="1"/>
</dbReference>
<keyword evidence="2" id="KW-0238">DNA-binding</keyword>
<evidence type="ECO:0000256" key="3">
    <source>
        <dbReference type="ARBA" id="ARBA00023163"/>
    </source>
</evidence>
<proteinExistence type="predicted"/>
<dbReference type="AlphaFoldDB" id="A0A9Q3VXR3"/>
<dbReference type="GO" id="GO:0003700">
    <property type="term" value="F:DNA-binding transcription factor activity"/>
    <property type="evidence" value="ECO:0007669"/>
    <property type="project" value="InterPro"/>
</dbReference>
<dbReference type="GO" id="GO:0005829">
    <property type="term" value="C:cytosol"/>
    <property type="evidence" value="ECO:0007669"/>
    <property type="project" value="TreeGrafter"/>
</dbReference>
<evidence type="ECO:0000313" key="6">
    <source>
        <dbReference type="Proteomes" id="UP001107961"/>
    </source>
</evidence>
<dbReference type="InterPro" id="IPR020449">
    <property type="entry name" value="Tscrpt_reg_AraC-type_HTH"/>
</dbReference>
<dbReference type="Gene3D" id="1.10.10.60">
    <property type="entry name" value="Homeodomain-like"/>
    <property type="match status" value="1"/>
</dbReference>
<keyword evidence="3" id="KW-0804">Transcription</keyword>
<dbReference type="Proteomes" id="UP001107961">
    <property type="component" value="Unassembled WGS sequence"/>
</dbReference>
<dbReference type="KEGG" id="axe:P40_04895"/>
<dbReference type="Pfam" id="PF12625">
    <property type="entry name" value="Arabinose_bd"/>
    <property type="match status" value="1"/>
</dbReference>
<dbReference type="EMBL" id="JAJVKT010000001">
    <property type="protein sequence ID" value="MCE7507050.1"/>
    <property type="molecule type" value="Genomic_DNA"/>
</dbReference>
<dbReference type="RefSeq" id="WP_080530553.1">
    <property type="nucleotide sequence ID" value="NZ_CP012331.1"/>
</dbReference>
<dbReference type="PROSITE" id="PS01124">
    <property type="entry name" value="HTH_ARAC_FAMILY_2"/>
    <property type="match status" value="1"/>
</dbReference>
<dbReference type="PANTHER" id="PTHR47894">
    <property type="entry name" value="HTH-TYPE TRANSCRIPTIONAL REGULATOR GADX"/>
    <property type="match status" value="1"/>
</dbReference>
<feature type="domain" description="HTH araC/xylS-type" evidence="4">
    <location>
        <begin position="244"/>
        <end position="341"/>
    </location>
</feature>
<evidence type="ECO:0000313" key="5">
    <source>
        <dbReference type="EMBL" id="MCE7507050.1"/>
    </source>
</evidence>
<dbReference type="InterPro" id="IPR018060">
    <property type="entry name" value="HTH_AraC"/>
</dbReference>
<gene>
    <name evidence="5" type="ORF">LZG35_00265</name>
</gene>
<evidence type="ECO:0000256" key="1">
    <source>
        <dbReference type="ARBA" id="ARBA00023015"/>
    </source>
</evidence>
<protein>
    <submittedName>
        <fullName evidence="5">AraC family transcriptional regulator</fullName>
    </submittedName>
</protein>
<dbReference type="SMART" id="SM00342">
    <property type="entry name" value="HTH_ARAC"/>
    <property type="match status" value="1"/>
</dbReference>
<sequence length="343" mass="37794">MVTLGRAWFDAGIPGIYVVLLCDVMKGLGKDPAALLGGVGESREQLLAPQSRVPLELAQRCAEQALDMAGSAGLGFRYARAMRITLHGPVGLLALSSATLGDGLDAARRYLGLRAPFWHMDRREENGRVIFPLVANADPGRIHAFVVEAMLVGFIHMLEQLLEAVPEGAQLHFRQPPPPHAMALRGDVPVPVRFNQDEDALVLPRALLSVAPLLADPQTAALAREQCEAEVSRWRSEQEGPLAERVRVVLRDTPAPLPDLAAMAERMAVSARTLKRHLQQAGSSYRQVQDAVLYERARALLKDRHQRVSDVAYALGYNDVANFSRAFKRWSGETPKQYRNGRH</sequence>
<keyword evidence="6" id="KW-1185">Reference proteome</keyword>
<keyword evidence="1" id="KW-0805">Transcription regulation</keyword>
<dbReference type="InterPro" id="IPR032687">
    <property type="entry name" value="AraC-type_N"/>
</dbReference>
<dbReference type="PRINTS" id="PR00032">
    <property type="entry name" value="HTHARAC"/>
</dbReference>
<dbReference type="PANTHER" id="PTHR47894:SF1">
    <property type="entry name" value="HTH-TYPE TRANSCRIPTIONAL REGULATOR VQSM"/>
    <property type="match status" value="1"/>
</dbReference>